<dbReference type="Proteomes" id="UP000031036">
    <property type="component" value="Unassembled WGS sequence"/>
</dbReference>
<name>A0A0B2UZ58_TOXCA</name>
<comment type="caution">
    <text evidence="1">The sequence shown here is derived from an EMBL/GenBank/DDBJ whole genome shotgun (WGS) entry which is preliminary data.</text>
</comment>
<protein>
    <submittedName>
        <fullName evidence="1">Uncharacterized protein</fullName>
    </submittedName>
</protein>
<gene>
    <name evidence="1" type="ORF">Tcan_01450</name>
</gene>
<reference evidence="1 2" key="1">
    <citation type="submission" date="2014-11" db="EMBL/GenBank/DDBJ databases">
        <title>Genetic blueprint of the zoonotic pathogen Toxocara canis.</title>
        <authorList>
            <person name="Zhu X.-Q."/>
            <person name="Korhonen P.K."/>
            <person name="Cai H."/>
            <person name="Young N.D."/>
            <person name="Nejsum P."/>
            <person name="von Samson-Himmelstjerna G."/>
            <person name="Boag P.R."/>
            <person name="Tan P."/>
            <person name="Li Q."/>
            <person name="Min J."/>
            <person name="Yang Y."/>
            <person name="Wang X."/>
            <person name="Fang X."/>
            <person name="Hall R.S."/>
            <person name="Hofmann A."/>
            <person name="Sternberg P.W."/>
            <person name="Jex A.R."/>
            <person name="Gasser R.B."/>
        </authorList>
    </citation>
    <scope>NUCLEOTIDE SEQUENCE [LARGE SCALE GENOMIC DNA]</scope>
    <source>
        <strain evidence="1">PN_DK_2014</strain>
    </source>
</reference>
<keyword evidence="2" id="KW-1185">Reference proteome</keyword>
<proteinExistence type="predicted"/>
<dbReference type="AlphaFoldDB" id="A0A0B2UZ58"/>
<organism evidence="1 2">
    <name type="scientific">Toxocara canis</name>
    <name type="common">Canine roundworm</name>
    <dbReference type="NCBI Taxonomy" id="6265"/>
    <lineage>
        <taxon>Eukaryota</taxon>
        <taxon>Metazoa</taxon>
        <taxon>Ecdysozoa</taxon>
        <taxon>Nematoda</taxon>
        <taxon>Chromadorea</taxon>
        <taxon>Rhabditida</taxon>
        <taxon>Spirurina</taxon>
        <taxon>Ascaridomorpha</taxon>
        <taxon>Ascaridoidea</taxon>
        <taxon>Toxocaridae</taxon>
        <taxon>Toxocara</taxon>
    </lineage>
</organism>
<sequence length="152" mass="17583">MCILNHCCTEVGIHILDSLRLITSEHIIHNECEIRFSKRSNTTRKRFYIAREVISSFALILRERNVMISLSKINETKINTTKYRNNMSSGLNSVYSCHLCIHQRTLPQTLLTVVLVAIDRSRLSDASVIRIYCYFPAACFCFPVEREKVQTP</sequence>
<accession>A0A0B2UZ58</accession>
<feature type="non-terminal residue" evidence="1">
    <location>
        <position position="152"/>
    </location>
</feature>
<dbReference type="EMBL" id="JPKZ01002967">
    <property type="protein sequence ID" value="KHN74155.1"/>
    <property type="molecule type" value="Genomic_DNA"/>
</dbReference>
<evidence type="ECO:0000313" key="2">
    <source>
        <dbReference type="Proteomes" id="UP000031036"/>
    </source>
</evidence>
<evidence type="ECO:0000313" key="1">
    <source>
        <dbReference type="EMBL" id="KHN74155.1"/>
    </source>
</evidence>